<keyword evidence="3" id="KW-0560">Oxidoreductase</keyword>
<dbReference type="PANTHER" id="PTHR30543:SF21">
    <property type="entry name" value="NAD(P)H-DEPENDENT FMN REDUCTASE LOT6"/>
    <property type="match status" value="1"/>
</dbReference>
<protein>
    <submittedName>
        <fullName evidence="3">NADPH-dependent FMN reductase</fullName>
        <ecNumber evidence="3">1.-.-.-</ecNumber>
    </submittedName>
</protein>
<dbReference type="Pfam" id="PF03358">
    <property type="entry name" value="FMN_red"/>
    <property type="match status" value="1"/>
</dbReference>
<dbReference type="SUPFAM" id="SSF52218">
    <property type="entry name" value="Flavoproteins"/>
    <property type="match status" value="1"/>
</dbReference>
<gene>
    <name evidence="3" type="ORF">VF724_20220</name>
</gene>
<name>A0ABU5ZN54_9BACL</name>
<dbReference type="EC" id="1.-.-.-" evidence="3"/>
<evidence type="ECO:0000256" key="1">
    <source>
        <dbReference type="ARBA" id="ARBA00009428"/>
    </source>
</evidence>
<comment type="caution">
    <text evidence="3">The sequence shown here is derived from an EMBL/GenBank/DDBJ whole genome shotgun (WGS) entry which is preliminary data.</text>
</comment>
<reference evidence="3" key="1">
    <citation type="submission" date="2023-12" db="EMBL/GenBank/DDBJ databases">
        <title>Fervidustalea candida gen. nov., sp. nov., a novel member of the family Paenibacillaceae isolated from a geothermal area.</title>
        <authorList>
            <person name="Li W.-J."/>
            <person name="Jiao J.-Y."/>
            <person name="Chen Y."/>
        </authorList>
    </citation>
    <scope>NUCLEOTIDE SEQUENCE</scope>
    <source>
        <strain evidence="3">SYSU GA230002</strain>
    </source>
</reference>
<evidence type="ECO:0000313" key="3">
    <source>
        <dbReference type="EMBL" id="MEB3103944.1"/>
    </source>
</evidence>
<dbReference type="InterPro" id="IPR005025">
    <property type="entry name" value="FMN_Rdtase-like_dom"/>
</dbReference>
<dbReference type="EMBL" id="JAYJLD010000061">
    <property type="protein sequence ID" value="MEB3103944.1"/>
    <property type="molecule type" value="Genomic_DNA"/>
</dbReference>
<sequence length="182" mass="20150">MNVLAIVGSLRNESLNSCVLETLKERYAPEWSISAADIGSLPFYNQDIELSPPPIVKAFLEQVTEAEAVIIVTPEYNWSIPGVLKNALDWLSRVEKVMVGKPVLIMGASTGMIGTLRAQTHLRQILSSPGLNARVLPPGGNEVLINLADRKCRDGRLINEETLSFLDQVVNRFNNWIKTNKP</sequence>
<proteinExistence type="inferred from homology"/>
<organism evidence="3 4">
    <name type="scientific">Ferviditalea candida</name>
    <dbReference type="NCBI Taxonomy" id="3108399"/>
    <lineage>
        <taxon>Bacteria</taxon>
        <taxon>Bacillati</taxon>
        <taxon>Bacillota</taxon>
        <taxon>Bacilli</taxon>
        <taxon>Bacillales</taxon>
        <taxon>Paenibacillaceae</taxon>
        <taxon>Ferviditalea</taxon>
    </lineage>
</organism>
<dbReference type="InterPro" id="IPR050712">
    <property type="entry name" value="NAD(P)H-dep_reductase"/>
</dbReference>
<accession>A0ABU5ZN54</accession>
<evidence type="ECO:0000313" key="4">
    <source>
        <dbReference type="Proteomes" id="UP001310386"/>
    </source>
</evidence>
<dbReference type="PANTHER" id="PTHR30543">
    <property type="entry name" value="CHROMATE REDUCTASE"/>
    <property type="match status" value="1"/>
</dbReference>
<feature type="domain" description="NADPH-dependent FMN reductase-like" evidence="2">
    <location>
        <begin position="1"/>
        <end position="138"/>
    </location>
</feature>
<dbReference type="Gene3D" id="3.40.50.360">
    <property type="match status" value="1"/>
</dbReference>
<keyword evidence="4" id="KW-1185">Reference proteome</keyword>
<dbReference type="GO" id="GO:0016491">
    <property type="term" value="F:oxidoreductase activity"/>
    <property type="evidence" value="ECO:0007669"/>
    <property type="project" value="UniProtKB-KW"/>
</dbReference>
<evidence type="ECO:0000259" key="2">
    <source>
        <dbReference type="Pfam" id="PF03358"/>
    </source>
</evidence>
<dbReference type="InterPro" id="IPR029039">
    <property type="entry name" value="Flavoprotein-like_sf"/>
</dbReference>
<dbReference type="Proteomes" id="UP001310386">
    <property type="component" value="Unassembled WGS sequence"/>
</dbReference>
<comment type="similarity">
    <text evidence="1">Belongs to the azoreductase type 2 family.</text>
</comment>